<dbReference type="EMBL" id="CP018799">
    <property type="protein sequence ID" value="ATX79518.1"/>
    <property type="molecule type" value="Genomic_DNA"/>
</dbReference>
<dbReference type="Proteomes" id="UP000231701">
    <property type="component" value="Chromosome"/>
</dbReference>
<gene>
    <name evidence="1" type="ORF">Ga0123461_1099</name>
</gene>
<sequence>MVNEPTLVVEIELPVKLSFRFQMLLEGEDGLAVVRCYDPEHKKQQLWTTPCQRTDLLDWLTTLPEALEVKVQAEWIWGDEIASRKSLLG</sequence>
<accession>A0A2K8KX88</accession>
<protein>
    <recommendedName>
        <fullName evidence="3">DUF4911 domain-containing protein</fullName>
    </recommendedName>
</protein>
<keyword evidence="2" id="KW-1185">Reference proteome</keyword>
<name>A0A2K8KX88_MARES</name>
<dbReference type="AlphaFoldDB" id="A0A2K8KX88"/>
<dbReference type="KEGG" id="maes:Ga0123461_1099"/>
<evidence type="ECO:0000313" key="2">
    <source>
        <dbReference type="Proteomes" id="UP000231701"/>
    </source>
</evidence>
<reference evidence="1 2" key="1">
    <citation type="submission" date="2016-12" db="EMBL/GenBank/DDBJ databases">
        <title>Isolation and genomic insights into novel planktonic Zetaproteobacteria from stratified waters of the Chesapeake Bay.</title>
        <authorList>
            <person name="McAllister S.M."/>
            <person name="Kato S."/>
            <person name="Chan C.S."/>
            <person name="Chiu B.K."/>
            <person name="Field E.K."/>
        </authorList>
    </citation>
    <scope>NUCLEOTIDE SEQUENCE [LARGE SCALE GENOMIC DNA]</scope>
    <source>
        <strain evidence="1 2">CP-5</strain>
    </source>
</reference>
<dbReference type="RefSeq" id="WP_100277401.1">
    <property type="nucleotide sequence ID" value="NZ_CP018799.1"/>
</dbReference>
<evidence type="ECO:0000313" key="1">
    <source>
        <dbReference type="EMBL" id="ATX79518.1"/>
    </source>
</evidence>
<proteinExistence type="predicted"/>
<dbReference type="OrthoDB" id="5296497at2"/>
<evidence type="ECO:0008006" key="3">
    <source>
        <dbReference type="Google" id="ProtNLM"/>
    </source>
</evidence>
<organism evidence="1 2">
    <name type="scientific">Mariprofundus aestuarium</name>
    <dbReference type="NCBI Taxonomy" id="1921086"/>
    <lineage>
        <taxon>Bacteria</taxon>
        <taxon>Pseudomonadati</taxon>
        <taxon>Pseudomonadota</taxon>
        <taxon>Candidatius Mariprofundia</taxon>
        <taxon>Mariprofundales</taxon>
        <taxon>Mariprofundaceae</taxon>
        <taxon>Mariprofundus</taxon>
    </lineage>
</organism>